<protein>
    <submittedName>
        <fullName evidence="2">BTB domain-containing protein</fullName>
    </submittedName>
</protein>
<evidence type="ECO:0000313" key="2">
    <source>
        <dbReference type="EMBL" id="KAF7296524.1"/>
    </source>
</evidence>
<sequence>MSSEASTPASGSVRSDFTRDAQVCTFLQQQTELAAVFAYIGFCLDQDLPNTSSNGISMCFECHTFLDKQGLILPTIDLSPLITAAQSATVGTHIRIPTPQPFYVRFVPRNPANADTLLVNDTMCSNQLDGTWIVDVDTWADAQTKTIEDASDGMEIVELVTKARKIPRPDDRFLWKLPAAVELHYVLCLAFSQFFSFSNWLGNPDAPPALRKTVEQLYTLFVLGQARRLAVGGIENLGSAADPGNAAAGRDSAANQGDGGSGGGSAGATVPGPASQWHAVDGWRRRVHHAMHEQIASLPTLEAHDLSKLQGMMDLEKVMTITGYDEMEARGDPGMHRDIKHFDIVCDTILSVAGGFDDLNEEVSHEFANMKATSSAECEFAMVDDATPFPFSTSRTARANSQEVQLFKTEGEYVSSRIVTIEKEAAQQEKEALGMYSRE</sequence>
<dbReference type="OrthoDB" id="2692389at2759"/>
<organism evidence="2 3">
    <name type="scientific">Mycena chlorophos</name>
    <name type="common">Agaric fungus</name>
    <name type="synonym">Agaricus chlorophos</name>
    <dbReference type="NCBI Taxonomy" id="658473"/>
    <lineage>
        <taxon>Eukaryota</taxon>
        <taxon>Fungi</taxon>
        <taxon>Dikarya</taxon>
        <taxon>Basidiomycota</taxon>
        <taxon>Agaricomycotina</taxon>
        <taxon>Agaricomycetes</taxon>
        <taxon>Agaricomycetidae</taxon>
        <taxon>Agaricales</taxon>
        <taxon>Marasmiineae</taxon>
        <taxon>Mycenaceae</taxon>
        <taxon>Mycena</taxon>
    </lineage>
</organism>
<keyword evidence="3" id="KW-1185">Reference proteome</keyword>
<dbReference type="Proteomes" id="UP000613580">
    <property type="component" value="Unassembled WGS sequence"/>
</dbReference>
<comment type="caution">
    <text evidence="2">The sequence shown here is derived from an EMBL/GenBank/DDBJ whole genome shotgun (WGS) entry which is preliminary data.</text>
</comment>
<dbReference type="EMBL" id="JACAZE010000016">
    <property type="protein sequence ID" value="KAF7296524.1"/>
    <property type="molecule type" value="Genomic_DNA"/>
</dbReference>
<reference evidence="2" key="1">
    <citation type="submission" date="2020-05" db="EMBL/GenBank/DDBJ databases">
        <title>Mycena genomes resolve the evolution of fungal bioluminescence.</title>
        <authorList>
            <person name="Tsai I.J."/>
        </authorList>
    </citation>
    <scope>NUCLEOTIDE SEQUENCE</scope>
    <source>
        <strain evidence="2">110903Hualien_Pintung</strain>
    </source>
</reference>
<accession>A0A8H6SBT9</accession>
<feature type="compositionally biased region" description="Gly residues" evidence="1">
    <location>
        <begin position="257"/>
        <end position="266"/>
    </location>
</feature>
<gene>
    <name evidence="2" type="ORF">HMN09_01059300</name>
</gene>
<feature type="region of interest" description="Disordered" evidence="1">
    <location>
        <begin position="243"/>
        <end position="274"/>
    </location>
</feature>
<proteinExistence type="predicted"/>
<evidence type="ECO:0000313" key="3">
    <source>
        <dbReference type="Proteomes" id="UP000613580"/>
    </source>
</evidence>
<name>A0A8H6SBT9_MYCCL</name>
<dbReference type="AlphaFoldDB" id="A0A8H6SBT9"/>
<evidence type="ECO:0000256" key="1">
    <source>
        <dbReference type="SAM" id="MobiDB-lite"/>
    </source>
</evidence>